<feature type="binding site" evidence="3">
    <location>
        <position position="18"/>
    </location>
    <ligand>
        <name>Zn(2+)</name>
        <dbReference type="ChEBI" id="CHEBI:29105"/>
        <label>1</label>
    </ligand>
</feature>
<dbReference type="GO" id="GO:0007165">
    <property type="term" value="P:signal transduction"/>
    <property type="evidence" value="ECO:0007669"/>
    <property type="project" value="InterPro"/>
</dbReference>
<protein>
    <submittedName>
        <fullName evidence="5">PDE1A phosphodiesterase</fullName>
    </submittedName>
</protein>
<dbReference type="PRINTS" id="PR00387">
    <property type="entry name" value="PDIESTERASE1"/>
</dbReference>
<dbReference type="InterPro" id="IPR036971">
    <property type="entry name" value="PDEase_catalytic_dom_sf"/>
</dbReference>
<dbReference type="OrthoDB" id="189220at2759"/>
<dbReference type="EMBL" id="VYZP01003123">
    <property type="protein sequence ID" value="NXR85248.1"/>
    <property type="molecule type" value="Genomic_DNA"/>
</dbReference>
<feature type="non-terminal residue" evidence="5">
    <location>
        <position position="75"/>
    </location>
</feature>
<evidence type="ECO:0000259" key="4">
    <source>
        <dbReference type="PROSITE" id="PS51845"/>
    </source>
</evidence>
<proteinExistence type="predicted"/>
<feature type="non-terminal residue" evidence="5">
    <location>
        <position position="1"/>
    </location>
</feature>
<reference evidence="5 6" key="1">
    <citation type="submission" date="2019-09" db="EMBL/GenBank/DDBJ databases">
        <title>Bird 10,000 Genomes (B10K) Project - Family phase.</title>
        <authorList>
            <person name="Zhang G."/>
        </authorList>
    </citation>
    <scope>NUCLEOTIDE SEQUENCE [LARGE SCALE GENOMIC DNA]</scope>
    <source>
        <strain evidence="5">B10K-DU-002-83</strain>
    </source>
</reference>
<dbReference type="Gene3D" id="1.10.1300.10">
    <property type="entry name" value="3'5'-cyclic nucleotide phosphodiesterase, catalytic domain"/>
    <property type="match status" value="1"/>
</dbReference>
<gene>
    <name evidence="5" type="primary">Pde1a</name>
    <name evidence="5" type="ORF">HYPCIN_R02226</name>
</gene>
<dbReference type="InterPro" id="IPR002073">
    <property type="entry name" value="PDEase_catalytic_dom"/>
</dbReference>
<evidence type="ECO:0000256" key="1">
    <source>
        <dbReference type="ARBA" id="ARBA00022723"/>
    </source>
</evidence>
<feature type="domain" description="PDEase" evidence="4">
    <location>
        <begin position="1"/>
        <end position="75"/>
    </location>
</feature>
<name>A0A7L2PKM0_9PASS</name>
<dbReference type="InterPro" id="IPR023174">
    <property type="entry name" value="PDEase_CS"/>
</dbReference>
<dbReference type="PROSITE" id="PS00126">
    <property type="entry name" value="PDEASE_I_1"/>
    <property type="match status" value="1"/>
</dbReference>
<keyword evidence="2" id="KW-0378">Hydrolase</keyword>
<dbReference type="AlphaFoldDB" id="A0A7L2PKM0"/>
<dbReference type="InterPro" id="IPR023088">
    <property type="entry name" value="PDEase"/>
</dbReference>
<dbReference type="Pfam" id="PF00233">
    <property type="entry name" value="PDEase_I"/>
    <property type="match status" value="1"/>
</dbReference>
<evidence type="ECO:0000313" key="6">
    <source>
        <dbReference type="Proteomes" id="UP000574191"/>
    </source>
</evidence>
<comment type="caution">
    <text evidence="5">The sequence shown here is derived from an EMBL/GenBank/DDBJ whole genome shotgun (WGS) entry which is preliminary data.</text>
</comment>
<evidence type="ECO:0000256" key="2">
    <source>
        <dbReference type="ARBA" id="ARBA00022801"/>
    </source>
</evidence>
<keyword evidence="1 3" id="KW-0479">Metal-binding</keyword>
<dbReference type="PANTHER" id="PTHR11347">
    <property type="entry name" value="CYCLIC NUCLEOTIDE PHOSPHODIESTERASE"/>
    <property type="match status" value="1"/>
</dbReference>
<keyword evidence="6" id="KW-1185">Reference proteome</keyword>
<dbReference type="Proteomes" id="UP000574191">
    <property type="component" value="Unassembled WGS sequence"/>
</dbReference>
<sequence>HWLTELESFAMIFAAAIHDYEHTGTTNNFHIQMGSDSAILYNDRSVLENHHVSAAYSLLHDEEINILSNLSKDDW</sequence>
<evidence type="ECO:0000313" key="5">
    <source>
        <dbReference type="EMBL" id="NXR85248.1"/>
    </source>
</evidence>
<organism evidence="5 6">
    <name type="scientific">Hypocryptadius cinnamomeus</name>
    <dbReference type="NCBI Taxonomy" id="589841"/>
    <lineage>
        <taxon>Eukaryota</taxon>
        <taxon>Metazoa</taxon>
        <taxon>Chordata</taxon>
        <taxon>Craniata</taxon>
        <taxon>Vertebrata</taxon>
        <taxon>Euteleostomi</taxon>
        <taxon>Archelosauria</taxon>
        <taxon>Archosauria</taxon>
        <taxon>Dinosauria</taxon>
        <taxon>Saurischia</taxon>
        <taxon>Theropoda</taxon>
        <taxon>Coelurosauria</taxon>
        <taxon>Aves</taxon>
        <taxon>Neognathae</taxon>
        <taxon>Neoaves</taxon>
        <taxon>Telluraves</taxon>
        <taxon>Australaves</taxon>
        <taxon>Passeriformes</taxon>
        <taxon>Sylvioidea</taxon>
        <taxon>Zosteropidae</taxon>
        <taxon>Hypocryptadius</taxon>
    </lineage>
</organism>
<feature type="binding site" evidence="3">
    <location>
        <position position="19"/>
    </location>
    <ligand>
        <name>Zn(2+)</name>
        <dbReference type="ChEBI" id="CHEBI:29105"/>
        <label>1</label>
    </ligand>
</feature>
<dbReference type="GO" id="GO:0004114">
    <property type="term" value="F:3',5'-cyclic-nucleotide phosphodiesterase activity"/>
    <property type="evidence" value="ECO:0007669"/>
    <property type="project" value="InterPro"/>
</dbReference>
<accession>A0A7L2PKM0</accession>
<dbReference type="SUPFAM" id="SSF109604">
    <property type="entry name" value="HD-domain/PDEase-like"/>
    <property type="match status" value="1"/>
</dbReference>
<feature type="binding site" evidence="3">
    <location>
        <position position="19"/>
    </location>
    <ligand>
        <name>Zn(2+)</name>
        <dbReference type="ChEBI" id="CHEBI:29105"/>
        <label>2</label>
    </ligand>
</feature>
<evidence type="ECO:0000256" key="3">
    <source>
        <dbReference type="PIRSR" id="PIRSR623088-3"/>
    </source>
</evidence>
<dbReference type="PROSITE" id="PS51845">
    <property type="entry name" value="PDEASE_I_2"/>
    <property type="match status" value="1"/>
</dbReference>
<dbReference type="GO" id="GO:0046872">
    <property type="term" value="F:metal ion binding"/>
    <property type="evidence" value="ECO:0007669"/>
    <property type="project" value="UniProtKB-KW"/>
</dbReference>